<evidence type="ECO:0000256" key="13">
    <source>
        <dbReference type="PIRSR" id="PIRSR600823-5"/>
    </source>
</evidence>
<proteinExistence type="inferred from homology"/>
<reference evidence="15" key="1">
    <citation type="submission" date="2015-02" db="EMBL/GenBank/DDBJ databases">
        <title>A transcriptome of Wollemia nobilis - a relic of Gondwana.</title>
        <authorList>
            <person name="Chia J.Y."/>
            <person name="Leong Y.S."/>
            <person name="Abdul Karim S."/>
            <person name="Wan Azmi N."/>
            <person name="Hercus R."/>
            <person name="Croft L."/>
        </authorList>
    </citation>
    <scope>NUCLEOTIDE SEQUENCE</scope>
    <source>
        <strain evidence="15">MaeBrown</strain>
        <tissue evidence="15">Leaf</tissue>
    </source>
</reference>
<keyword evidence="11" id="KW-0325">Glycoprotein</keyword>
<evidence type="ECO:0000256" key="5">
    <source>
        <dbReference type="ARBA" id="ARBA00022617"/>
    </source>
</evidence>
<feature type="binding site" evidence="12">
    <location>
        <position position="101"/>
    </location>
    <ligand>
        <name>Ca(2+)</name>
        <dbReference type="ChEBI" id="CHEBI:29108"/>
        <label>2</label>
    </ligand>
</feature>
<evidence type="ECO:0000256" key="3">
    <source>
        <dbReference type="ARBA" id="ARBA00012313"/>
    </source>
</evidence>
<comment type="similarity">
    <text evidence="2">Belongs to the peroxidase family. Ascorbate peroxidase subfamily.</text>
</comment>
<evidence type="ECO:0000256" key="11">
    <source>
        <dbReference type="ARBA" id="ARBA00023180"/>
    </source>
</evidence>
<keyword evidence="10 13" id="KW-1015">Disulfide bond</keyword>
<feature type="binding site" evidence="12">
    <location>
        <position position="154"/>
    </location>
    <ligand>
        <name>Ca(2+)</name>
        <dbReference type="ChEBI" id="CHEBI:29108"/>
        <label>2</label>
    </ligand>
</feature>
<accession>A0A0C9S9C5</accession>
<dbReference type="InterPro" id="IPR000823">
    <property type="entry name" value="Peroxidase_pln"/>
</dbReference>
<dbReference type="InterPro" id="IPR002016">
    <property type="entry name" value="Haem_peroxidase"/>
</dbReference>
<keyword evidence="6 12" id="KW-0479">Metal-binding</keyword>
<comment type="cofactor">
    <cofactor evidence="12">
        <name>Ca(2+)</name>
        <dbReference type="ChEBI" id="CHEBI:29108"/>
    </cofactor>
    <text evidence="12">Binds 2 calcium ions per subunit.</text>
</comment>
<evidence type="ECO:0000256" key="4">
    <source>
        <dbReference type="ARBA" id="ARBA00022559"/>
    </source>
</evidence>
<dbReference type="EMBL" id="GCHU01008152">
    <property type="protein sequence ID" value="JAG88398.1"/>
    <property type="molecule type" value="Transcribed_RNA"/>
</dbReference>
<feature type="domain" description="Plant heme peroxidase family profile" evidence="14">
    <location>
        <begin position="9"/>
        <end position="226"/>
    </location>
</feature>
<dbReference type="SUPFAM" id="SSF48113">
    <property type="entry name" value="Heme-dependent peroxidases"/>
    <property type="match status" value="1"/>
</dbReference>
<evidence type="ECO:0000313" key="15">
    <source>
        <dbReference type="EMBL" id="JAG88398.1"/>
    </source>
</evidence>
<name>A0A0C9S9C5_9CONI</name>
<dbReference type="PRINTS" id="PR00461">
    <property type="entry name" value="PLPEROXIDASE"/>
</dbReference>
<organism evidence="15">
    <name type="scientific">Wollemia nobilis</name>
    <dbReference type="NCBI Taxonomy" id="56998"/>
    <lineage>
        <taxon>Eukaryota</taxon>
        <taxon>Viridiplantae</taxon>
        <taxon>Streptophyta</taxon>
        <taxon>Embryophyta</taxon>
        <taxon>Tracheophyta</taxon>
        <taxon>Spermatophyta</taxon>
        <taxon>Pinopsida</taxon>
        <taxon>Pinidae</taxon>
        <taxon>Conifers II</taxon>
        <taxon>Araucariales</taxon>
        <taxon>Araucariaceae</taxon>
        <taxon>Wollemia</taxon>
    </lineage>
</organism>
<comment type="catalytic activity">
    <reaction evidence="1">
        <text>2 a phenolic donor + H2O2 = 2 a phenolic radical donor + 2 H2O</text>
        <dbReference type="Rhea" id="RHEA:56136"/>
        <dbReference type="ChEBI" id="CHEBI:15377"/>
        <dbReference type="ChEBI" id="CHEBI:16240"/>
        <dbReference type="ChEBI" id="CHEBI:139520"/>
        <dbReference type="ChEBI" id="CHEBI:139521"/>
        <dbReference type="EC" id="1.11.1.7"/>
    </reaction>
</comment>
<dbReference type="PROSITE" id="PS00435">
    <property type="entry name" value="PEROXIDASE_1"/>
    <property type="match status" value="1"/>
</dbReference>
<keyword evidence="8" id="KW-0560">Oxidoreductase</keyword>
<dbReference type="Gene3D" id="1.10.520.10">
    <property type="match status" value="1"/>
</dbReference>
<dbReference type="FunFam" id="1.10.420.10:FF:000006">
    <property type="entry name" value="Peroxidase"/>
    <property type="match status" value="1"/>
</dbReference>
<dbReference type="AlphaFoldDB" id="A0A0C9S9C5"/>
<dbReference type="InterPro" id="IPR019793">
    <property type="entry name" value="Peroxidases_heam-ligand_BS"/>
</dbReference>
<keyword evidence="7 12" id="KW-0106">Calcium</keyword>
<feature type="disulfide bond" evidence="13">
    <location>
        <begin position="26"/>
        <end position="222"/>
    </location>
</feature>
<feature type="binding site" evidence="12">
    <location>
        <position position="149"/>
    </location>
    <ligand>
        <name>Ca(2+)</name>
        <dbReference type="ChEBI" id="CHEBI:29108"/>
        <label>2</label>
    </ligand>
</feature>
<evidence type="ECO:0000256" key="8">
    <source>
        <dbReference type="ARBA" id="ARBA00023002"/>
    </source>
</evidence>
<feature type="binding site" evidence="12">
    <location>
        <position position="146"/>
    </location>
    <ligand>
        <name>Ca(2+)</name>
        <dbReference type="ChEBI" id="CHEBI:29108"/>
        <label>2</label>
    </ligand>
</feature>
<sequence>MRPEVLAEIEKIKEKLEAVCPNTVSCADIVVLAGRDSVHLSKGPYFQIPTGRKDSLNYFLGNNITPDMLAGPTSTIDVLLKPFLQQRLSAIDLVALTGAHTVGTAHCSAFNGSLFPALAERLSQGFGQGLLQICQTPQSNSLTVNDMKTPFVFDNKYFTNLVAGQVLFNSDNALLANSESKKAVEEFASDQEEFFEQFAESYIKMSMLNVKTGSEGNIRKVCSILNSVGDKNLTGSSFNMMYAATDTIYSSS</sequence>
<feature type="binding site" description="axial binding residue" evidence="12">
    <location>
        <position position="100"/>
    </location>
    <ligand>
        <name>heme b</name>
        <dbReference type="ChEBI" id="CHEBI:60344"/>
    </ligand>
    <ligandPart>
        <name>Fe</name>
        <dbReference type="ChEBI" id="CHEBI:18248"/>
    </ligandPart>
</feature>
<evidence type="ECO:0000256" key="7">
    <source>
        <dbReference type="ARBA" id="ARBA00022837"/>
    </source>
</evidence>
<evidence type="ECO:0000256" key="9">
    <source>
        <dbReference type="ARBA" id="ARBA00023004"/>
    </source>
</evidence>
<keyword evidence="4" id="KW-0575">Peroxidase</keyword>
<dbReference type="Pfam" id="PF00141">
    <property type="entry name" value="peroxidase"/>
    <property type="match status" value="1"/>
</dbReference>
<feature type="disulfide bond" evidence="13">
    <location>
        <begin position="107"/>
        <end position="134"/>
    </location>
</feature>
<evidence type="ECO:0000256" key="10">
    <source>
        <dbReference type="ARBA" id="ARBA00023157"/>
    </source>
</evidence>
<keyword evidence="9 12" id="KW-0408">Iron</keyword>
<dbReference type="PRINTS" id="PR00458">
    <property type="entry name" value="PEROXIDASE"/>
</dbReference>
<protein>
    <recommendedName>
        <fullName evidence="3">peroxidase</fullName>
        <ecNumber evidence="3">1.11.1.7</ecNumber>
    </recommendedName>
</protein>
<evidence type="ECO:0000256" key="6">
    <source>
        <dbReference type="ARBA" id="ARBA00022723"/>
    </source>
</evidence>
<dbReference type="GO" id="GO:0046872">
    <property type="term" value="F:metal ion binding"/>
    <property type="evidence" value="ECO:0007669"/>
    <property type="project" value="UniProtKB-KW"/>
</dbReference>
<comment type="cofactor">
    <cofactor evidence="12">
        <name>heme b</name>
        <dbReference type="ChEBI" id="CHEBI:60344"/>
    </cofactor>
    <text evidence="12">Binds 1 heme b (iron(II)-protoporphyrin IX) group per subunit.</text>
</comment>
<dbReference type="GO" id="GO:0140825">
    <property type="term" value="F:lactoperoxidase activity"/>
    <property type="evidence" value="ECO:0007669"/>
    <property type="project" value="UniProtKB-EC"/>
</dbReference>
<dbReference type="Gene3D" id="1.10.420.10">
    <property type="entry name" value="Peroxidase, domain 2"/>
    <property type="match status" value="1"/>
</dbReference>
<dbReference type="EC" id="1.11.1.7" evidence="3"/>
<evidence type="ECO:0000256" key="2">
    <source>
        <dbReference type="ARBA" id="ARBA00006873"/>
    </source>
</evidence>
<dbReference type="GO" id="GO:0020037">
    <property type="term" value="F:heme binding"/>
    <property type="evidence" value="ECO:0007669"/>
    <property type="project" value="InterPro"/>
</dbReference>
<dbReference type="PANTHER" id="PTHR31517">
    <property type="match status" value="1"/>
</dbReference>
<dbReference type="GO" id="GO:0006979">
    <property type="term" value="P:response to oxidative stress"/>
    <property type="evidence" value="ECO:0007669"/>
    <property type="project" value="InterPro"/>
</dbReference>
<evidence type="ECO:0000256" key="12">
    <source>
        <dbReference type="PIRSR" id="PIRSR600823-3"/>
    </source>
</evidence>
<dbReference type="PROSITE" id="PS50873">
    <property type="entry name" value="PEROXIDASE_4"/>
    <property type="match status" value="1"/>
</dbReference>
<evidence type="ECO:0000256" key="1">
    <source>
        <dbReference type="ARBA" id="ARBA00000189"/>
    </source>
</evidence>
<dbReference type="PANTHER" id="PTHR31517:SF48">
    <property type="entry name" value="PEROXIDASE 16-RELATED"/>
    <property type="match status" value="1"/>
</dbReference>
<dbReference type="InterPro" id="IPR010255">
    <property type="entry name" value="Haem_peroxidase_sf"/>
</dbReference>
<evidence type="ECO:0000259" key="14">
    <source>
        <dbReference type="PROSITE" id="PS50873"/>
    </source>
</evidence>
<keyword evidence="5" id="KW-0349">Heme</keyword>